<evidence type="ECO:0000313" key="2">
    <source>
        <dbReference type="Proteomes" id="UP000253908"/>
    </source>
</evidence>
<dbReference type="EMBL" id="CP024848">
    <property type="protein sequence ID" value="AXI10941.1"/>
    <property type="molecule type" value="Genomic_DNA"/>
</dbReference>
<dbReference type="AlphaFoldDB" id="A0A345PLR1"/>
<dbReference type="Proteomes" id="UP000253908">
    <property type="component" value="Chromosome"/>
</dbReference>
<name>A0A345PLR1_9BACI</name>
<dbReference type="KEGG" id="ocn:CUC15_19280"/>
<keyword evidence="2" id="KW-1185">Reference proteome</keyword>
<dbReference type="OrthoDB" id="4687120at2"/>
<dbReference type="Pfam" id="PF07485">
    <property type="entry name" value="DUF1529"/>
    <property type="match status" value="2"/>
</dbReference>
<gene>
    <name evidence="1" type="ORF">CUC15_19280</name>
</gene>
<evidence type="ECO:0000313" key="1">
    <source>
        <dbReference type="EMBL" id="AXI10941.1"/>
    </source>
</evidence>
<reference evidence="2" key="1">
    <citation type="submission" date="2017-11" db="EMBL/GenBank/DDBJ databases">
        <authorList>
            <person name="Zhu W."/>
        </authorList>
    </citation>
    <scope>NUCLEOTIDE SEQUENCE [LARGE SCALE GENOMIC DNA]</scope>
    <source>
        <strain evidence="2">160</strain>
    </source>
</reference>
<proteinExistence type="predicted"/>
<organism evidence="1 2">
    <name type="scientific">Oceanobacillus zhaokaii</name>
    <dbReference type="NCBI Taxonomy" id="2052660"/>
    <lineage>
        <taxon>Bacteria</taxon>
        <taxon>Bacillati</taxon>
        <taxon>Bacillota</taxon>
        <taxon>Bacilli</taxon>
        <taxon>Bacillales</taxon>
        <taxon>Bacillaceae</taxon>
        <taxon>Oceanobacillus</taxon>
    </lineage>
</organism>
<evidence type="ECO:0008006" key="3">
    <source>
        <dbReference type="Google" id="ProtNLM"/>
    </source>
</evidence>
<dbReference type="InterPro" id="IPR011094">
    <property type="entry name" value="Uncharacterised_LppY/LpqO"/>
</dbReference>
<accession>A0A345PLR1</accession>
<sequence length="286" mass="32678">MDEMNNMQPTRLCQEFAAILGATPSVINGVCTATRSRDNLHPTVLGRRAESFMFVPQAFSFEQEESHGEALCLGETVILQDEVNPFVSILRKNGIIVTAIHNHWLFDDPRLMYIHWESIDKPLDFARKTREALKVLTTRNVRGYSRDRGRNRPNPNAEGLCEQFHQILGGDHTFENGVCMIMRSRLNLKPRILGRPTRSFLAVPQMFTFESLTPDGRALCSGESVILEEEFNPLASKLRGHGIIITAFHNHWLFDSPRLMYIHFVKIDNPVQFARDVRDSFKVLEG</sequence>
<dbReference type="RefSeq" id="WP_114918226.1">
    <property type="nucleotide sequence ID" value="NZ_CP024848.1"/>
</dbReference>
<protein>
    <recommendedName>
        <fullName evidence="3">DUF1259 domain-containing protein</fullName>
    </recommendedName>
</protein>